<dbReference type="InterPro" id="IPR022036">
    <property type="entry name" value="DUF3605"/>
</dbReference>
<protein>
    <submittedName>
        <fullName evidence="1">N-acetylglucosamine-induced protein 1</fullName>
    </submittedName>
</protein>
<keyword evidence="2" id="KW-1185">Reference proteome</keyword>
<proteinExistence type="predicted"/>
<dbReference type="GO" id="GO:0006044">
    <property type="term" value="P:N-acetylglucosamine metabolic process"/>
    <property type="evidence" value="ECO:0007669"/>
    <property type="project" value="TreeGrafter"/>
</dbReference>
<sequence>DLVLPAISVKSSSCLYVRRPSQRRHPVLFKHHRTLRATTVNMGDVPVEEAPFPLTDVDKWVLSQTDEEFKKHDWEELKEIIKTNKLEVLKRKPSDLRRYMKWTAETKAEYGSMTKYLLVNRLPKTWGEPPFTPKSLVPFEDPSDYRVLVNDWPYGLDPEITHIVVWSRTIIPTDAETGDMTPESRRITQRFVERYFIESLGDGGADRVVWFKNWVALQSVRALEHIHVLVRNVDAEVIKKWAEEQPWHRQN</sequence>
<dbReference type="Proteomes" id="UP000613401">
    <property type="component" value="Unassembled WGS sequence"/>
</dbReference>
<gene>
    <name evidence="1" type="ORF">GCG54_00005985</name>
</gene>
<name>A0A8H4FL21_COLGL</name>
<dbReference type="GO" id="GO:0005737">
    <property type="term" value="C:cytoplasm"/>
    <property type="evidence" value="ECO:0007669"/>
    <property type="project" value="TreeGrafter"/>
</dbReference>
<feature type="non-terminal residue" evidence="1">
    <location>
        <position position="1"/>
    </location>
</feature>
<dbReference type="AlphaFoldDB" id="A0A8H4FL21"/>
<dbReference type="GeneID" id="69013134"/>
<dbReference type="PANTHER" id="PTHR35020">
    <property type="entry name" value="N-ACETYLGLUCOSAMINE-INDUCED PROTEIN 1"/>
    <property type="match status" value="1"/>
</dbReference>
<evidence type="ECO:0000313" key="1">
    <source>
        <dbReference type="EMBL" id="KAF3806223.1"/>
    </source>
</evidence>
<evidence type="ECO:0000313" key="2">
    <source>
        <dbReference type="Proteomes" id="UP000613401"/>
    </source>
</evidence>
<dbReference type="RefSeq" id="XP_045265382.1">
    <property type="nucleotide sequence ID" value="XM_045405999.1"/>
</dbReference>
<dbReference type="EMBL" id="WVTB01000036">
    <property type="protein sequence ID" value="KAF3806223.1"/>
    <property type="molecule type" value="Genomic_DNA"/>
</dbReference>
<dbReference type="Pfam" id="PF12239">
    <property type="entry name" value="DUF3605"/>
    <property type="match status" value="1"/>
</dbReference>
<accession>A0A8H4FL21</accession>
<dbReference type="PANTHER" id="PTHR35020:SF2">
    <property type="entry name" value="N-ACETYLGLUCOSAMINE-INDUCED PROTEIN 1"/>
    <property type="match status" value="1"/>
</dbReference>
<reference evidence="1" key="2">
    <citation type="submission" date="2020-03" db="EMBL/GenBank/DDBJ databases">
        <authorList>
            <person name="Fu F.-F."/>
            <person name="Chen J."/>
        </authorList>
    </citation>
    <scope>NUCLEOTIDE SEQUENCE</scope>
    <source>
        <strain evidence="1">Lc1</strain>
    </source>
</reference>
<organism evidence="1 2">
    <name type="scientific">Colletotrichum gloeosporioides</name>
    <name type="common">Anthracnose fungus</name>
    <name type="synonym">Glomerella cingulata</name>
    <dbReference type="NCBI Taxonomy" id="474922"/>
    <lineage>
        <taxon>Eukaryota</taxon>
        <taxon>Fungi</taxon>
        <taxon>Dikarya</taxon>
        <taxon>Ascomycota</taxon>
        <taxon>Pezizomycotina</taxon>
        <taxon>Sordariomycetes</taxon>
        <taxon>Hypocreomycetidae</taxon>
        <taxon>Glomerellales</taxon>
        <taxon>Glomerellaceae</taxon>
        <taxon>Colletotrichum</taxon>
        <taxon>Colletotrichum gloeosporioides species complex</taxon>
    </lineage>
</organism>
<comment type="caution">
    <text evidence="1">The sequence shown here is derived from an EMBL/GenBank/DDBJ whole genome shotgun (WGS) entry which is preliminary data.</text>
</comment>
<reference evidence="1" key="1">
    <citation type="journal article" date="2020" name="Phytopathology">
        <title>Genome sequence and comparative analysis of Colletotrichum gloeosporioides isolated from Liriodendron leaves.</title>
        <authorList>
            <person name="Fu F.F."/>
            <person name="Hao Z."/>
            <person name="Wang P."/>
            <person name="Lu Y."/>
            <person name="Xue L.J."/>
            <person name="Wei G."/>
            <person name="Tian Y."/>
            <person name="Baishi H."/>
            <person name="Xu H."/>
            <person name="Shi J."/>
            <person name="Cheng T."/>
            <person name="Wang G."/>
            <person name="Yi Y."/>
            <person name="Chen J."/>
        </authorList>
    </citation>
    <scope>NUCLEOTIDE SEQUENCE</scope>
    <source>
        <strain evidence="1">Lc1</strain>
    </source>
</reference>